<evidence type="ECO:0000313" key="4">
    <source>
        <dbReference type="EMBL" id="CAL1700444.1"/>
    </source>
</evidence>
<dbReference type="Pfam" id="PF05327">
    <property type="entry name" value="RRN3"/>
    <property type="match status" value="1"/>
</dbReference>
<gene>
    <name evidence="4" type="ORF">GFSPODELE1_LOCUS3150</name>
</gene>
<evidence type="ECO:0008006" key="6">
    <source>
        <dbReference type="Google" id="ProtNLM"/>
    </source>
</evidence>
<keyword evidence="5" id="KW-1185">Reference proteome</keyword>
<feature type="compositionally biased region" description="Acidic residues" evidence="3">
    <location>
        <begin position="702"/>
        <end position="719"/>
    </location>
</feature>
<dbReference type="EMBL" id="OZ037945">
    <property type="protein sequence ID" value="CAL1700444.1"/>
    <property type="molecule type" value="Genomic_DNA"/>
</dbReference>
<accession>A0ABP1CZZ9</accession>
<feature type="region of interest" description="Disordered" evidence="3">
    <location>
        <begin position="389"/>
        <end position="423"/>
    </location>
</feature>
<evidence type="ECO:0000256" key="2">
    <source>
        <dbReference type="SAM" id="Coils"/>
    </source>
</evidence>
<evidence type="ECO:0000256" key="3">
    <source>
        <dbReference type="SAM" id="MobiDB-lite"/>
    </source>
</evidence>
<organism evidence="4 5">
    <name type="scientific">Somion occarium</name>
    <dbReference type="NCBI Taxonomy" id="3059160"/>
    <lineage>
        <taxon>Eukaryota</taxon>
        <taxon>Fungi</taxon>
        <taxon>Dikarya</taxon>
        <taxon>Basidiomycota</taxon>
        <taxon>Agaricomycotina</taxon>
        <taxon>Agaricomycetes</taxon>
        <taxon>Polyporales</taxon>
        <taxon>Cerrenaceae</taxon>
        <taxon>Somion</taxon>
    </lineage>
</organism>
<keyword evidence="2" id="KW-0175">Coiled coil</keyword>
<dbReference type="PANTHER" id="PTHR12790:SF0">
    <property type="entry name" value="RNA POLYMERASE I-SPECIFIC TRANSCRIPTION INITIATION FACTOR RRN3-RELATED"/>
    <property type="match status" value="1"/>
</dbReference>
<protein>
    <recommendedName>
        <fullName evidence="6">RNA polymerase I-specific transcription initiation factor RRN3</fullName>
    </recommendedName>
</protein>
<feature type="compositionally biased region" description="Acidic residues" evidence="3">
    <location>
        <begin position="319"/>
        <end position="331"/>
    </location>
</feature>
<feature type="compositionally biased region" description="Acidic residues" evidence="3">
    <location>
        <begin position="345"/>
        <end position="355"/>
    </location>
</feature>
<feature type="coiled-coil region" evidence="2">
    <location>
        <begin position="278"/>
        <end position="305"/>
    </location>
</feature>
<evidence type="ECO:0000313" key="5">
    <source>
        <dbReference type="Proteomes" id="UP001497453"/>
    </source>
</evidence>
<feature type="region of interest" description="Disordered" evidence="3">
    <location>
        <begin position="1"/>
        <end position="60"/>
    </location>
</feature>
<feature type="region of interest" description="Disordered" evidence="3">
    <location>
        <begin position="315"/>
        <end position="355"/>
    </location>
</feature>
<name>A0ABP1CZZ9_9APHY</name>
<evidence type="ECO:0000256" key="1">
    <source>
        <dbReference type="ARBA" id="ARBA00010098"/>
    </source>
</evidence>
<sequence length="774" mass="86187">MDPHSRLSQFNNRPPKAGPNQRRMEAPLRTLDPLDNYKKKSASSKYPASSSTSSLLGRPIATNSRVKQDEQYRKDMHLAFITNALQQKAKGISDTFDELVDQFNLKKTTGDAPSPAPQLRLWILALSNVVSRLERCHSTLIEAVVSMPWTTMDTSFVKSYTSFIGMLVSAKPEYLATVLGKLAHGLTYQSGLQALDAGLPESSSHPLTRRVVYDRIHYLLRHLLSLVPTLPSTLQPLLVQHFPHKRQSQGAQVTYIRNLLRIMEYCPQLADRILATIVDRALQIDVEIQCEMEELEEQLGQEEIEIFDLDPFDTIVGQEGEDSDSEDDSDEEGAHLSDLSSDAGGGDDDDDAEAEDVPTDFKHVNDMVNKLDAILKNVFDHFNQTHAMTDPPVASGLSTPLSEIPMTPLDSPNPSPPPDPEEGKALRRAQFYTLLSIFDRVILRTFKSRYTQFLVFWYSSLDPEFSDVFQGMLVSKALLEEDQPAVTRAAAASYIASFVSRAQFVDKENTRRVMACLCNFLKSRVDIFDAVTLSGAPQASMAHHTIFYAVTQAVFLIFCFRWRDLMYDPEDADEHAPTNGPTSKWMSELDVLQRVVLSELNPLKMCSSNVVMQFAKVAHSTDFLYCYSIIESNKRSDYAPSQPNDSQQNSASRLRGLVIHPALAGSSMHTELNTFFPFDPYKLPRSSAYIQGVYREWSSVAIDDDDEDEDEDEAESDDEEHYHASFDGGIAVPQSSSPSRGDDTDGLGASFGGMSISPARPGLAVSRSVAMSVS</sequence>
<dbReference type="InterPro" id="IPR007991">
    <property type="entry name" value="RNA_pol_I_trans_ini_fac_RRN3"/>
</dbReference>
<dbReference type="SUPFAM" id="SSF48371">
    <property type="entry name" value="ARM repeat"/>
    <property type="match status" value="1"/>
</dbReference>
<comment type="similarity">
    <text evidence="1">Belongs to the RRN3 family.</text>
</comment>
<feature type="region of interest" description="Disordered" evidence="3">
    <location>
        <begin position="700"/>
        <end position="774"/>
    </location>
</feature>
<reference evidence="5" key="1">
    <citation type="submission" date="2024-04" db="EMBL/GenBank/DDBJ databases">
        <authorList>
            <person name="Shaw F."/>
            <person name="Minotto A."/>
        </authorList>
    </citation>
    <scope>NUCLEOTIDE SEQUENCE [LARGE SCALE GENOMIC DNA]</scope>
</reference>
<dbReference type="PANTHER" id="PTHR12790">
    <property type="entry name" value="TRANSCRIPTION INITIATION FACTOR IA RRN3"/>
    <property type="match status" value="1"/>
</dbReference>
<feature type="compositionally biased region" description="Polar residues" evidence="3">
    <location>
        <begin position="1"/>
        <end position="12"/>
    </location>
</feature>
<feature type="compositionally biased region" description="Low complexity" evidence="3">
    <location>
        <begin position="43"/>
        <end position="54"/>
    </location>
</feature>
<proteinExistence type="inferred from homology"/>
<dbReference type="Proteomes" id="UP001497453">
    <property type="component" value="Chromosome 2"/>
</dbReference>
<dbReference type="InterPro" id="IPR016024">
    <property type="entry name" value="ARM-type_fold"/>
</dbReference>